<evidence type="ECO:0000256" key="2">
    <source>
        <dbReference type="ARBA" id="ARBA00022741"/>
    </source>
</evidence>
<dbReference type="GO" id="GO:0005524">
    <property type="term" value="F:ATP binding"/>
    <property type="evidence" value="ECO:0007669"/>
    <property type="project" value="UniProtKB-KW"/>
</dbReference>
<dbReference type="PANTHER" id="PTHR44329">
    <property type="entry name" value="SERINE/THREONINE-PROTEIN KINASE TNNI3K-RELATED"/>
    <property type="match status" value="1"/>
</dbReference>
<feature type="transmembrane region" description="Helical" evidence="5">
    <location>
        <begin position="20"/>
        <end position="39"/>
    </location>
</feature>
<dbReference type="InterPro" id="IPR011009">
    <property type="entry name" value="Kinase-like_dom_sf"/>
</dbReference>
<keyword evidence="5" id="KW-0472">Membrane</keyword>
<comment type="caution">
    <text evidence="7">The sequence shown here is derived from an EMBL/GenBank/DDBJ whole genome shotgun (WGS) entry which is preliminary data.</text>
</comment>
<dbReference type="PRINTS" id="PR00109">
    <property type="entry name" value="TYRKINASE"/>
</dbReference>
<dbReference type="Proteomes" id="UP000266673">
    <property type="component" value="Unassembled WGS sequence"/>
</dbReference>
<dbReference type="EMBL" id="QKWP01000326">
    <property type="protein sequence ID" value="RIB22065.1"/>
    <property type="molecule type" value="Genomic_DNA"/>
</dbReference>
<evidence type="ECO:0000256" key="5">
    <source>
        <dbReference type="SAM" id="Phobius"/>
    </source>
</evidence>
<dbReference type="InterPro" id="IPR051681">
    <property type="entry name" value="Ser/Thr_Kinases-Pseudokinases"/>
</dbReference>
<dbReference type="PROSITE" id="PS50011">
    <property type="entry name" value="PROTEIN_KINASE_DOM"/>
    <property type="match status" value="1"/>
</dbReference>
<dbReference type="GO" id="GO:0004674">
    <property type="term" value="F:protein serine/threonine kinase activity"/>
    <property type="evidence" value="ECO:0007669"/>
    <property type="project" value="TreeGrafter"/>
</dbReference>
<name>A0A397VHW1_9GLOM</name>
<organism evidence="7 8">
    <name type="scientific">Gigaspora rosea</name>
    <dbReference type="NCBI Taxonomy" id="44941"/>
    <lineage>
        <taxon>Eukaryota</taxon>
        <taxon>Fungi</taxon>
        <taxon>Fungi incertae sedis</taxon>
        <taxon>Mucoromycota</taxon>
        <taxon>Glomeromycotina</taxon>
        <taxon>Glomeromycetes</taxon>
        <taxon>Diversisporales</taxon>
        <taxon>Gigasporaceae</taxon>
        <taxon>Gigaspora</taxon>
    </lineage>
</organism>
<dbReference type="InterPro" id="IPR000719">
    <property type="entry name" value="Prot_kinase_dom"/>
</dbReference>
<gene>
    <name evidence="7" type="ORF">C2G38_1034483</name>
</gene>
<keyword evidence="5" id="KW-0812">Transmembrane</keyword>
<evidence type="ECO:0000259" key="6">
    <source>
        <dbReference type="PROSITE" id="PS50011"/>
    </source>
</evidence>
<dbReference type="Gene3D" id="1.10.510.10">
    <property type="entry name" value="Transferase(Phosphotransferase) domain 1"/>
    <property type="match status" value="1"/>
</dbReference>
<protein>
    <submittedName>
        <fullName evidence="7">Kinase-like domain-containing protein</fullName>
    </submittedName>
</protein>
<sequence length="324" mass="38007">MTFLTTVTLHVKSINKPFSLFLTVIFLYFLYCYVLNIYFRSNMSDSYLYVYNIEQPACDIEFSELSSLKFLVEGGFGKVYTAQWKGQHVAAKTVSRRSPQQLKDFNRELNALRKSKNCKEYIIQFFRLSKGYEVGEYILVLQYADGVTLKNYLNNNILELDHKISLCKDIVKELEFLHKENIIHSDLHSKNVLIHQRRELLVDFGLSKSLLESKGKSDVREIQAYVDPKLLDKTFDYTNGKFSDIYSFGVLMWEIYTCRLLFEGRHGLGFTISLCNGLRENRQVGMPWDYVNIYENCWNPDPSFRPDATDILNELENLKKKNRF</sequence>
<dbReference type="PIRSF" id="PIRSF000654">
    <property type="entry name" value="Integrin-linked_kinase"/>
    <property type="match status" value="1"/>
</dbReference>
<evidence type="ECO:0000256" key="4">
    <source>
        <dbReference type="ARBA" id="ARBA00022840"/>
    </source>
</evidence>
<dbReference type="STRING" id="44941.A0A397VHW1"/>
<keyword evidence="3 7" id="KW-0418">Kinase</keyword>
<evidence type="ECO:0000313" key="8">
    <source>
        <dbReference type="Proteomes" id="UP000266673"/>
    </source>
</evidence>
<keyword evidence="4" id="KW-0067">ATP-binding</keyword>
<keyword evidence="1" id="KW-0808">Transferase</keyword>
<feature type="domain" description="Protein kinase" evidence="6">
    <location>
        <begin position="65"/>
        <end position="324"/>
    </location>
</feature>
<proteinExistence type="predicted"/>
<evidence type="ECO:0000256" key="1">
    <source>
        <dbReference type="ARBA" id="ARBA00022679"/>
    </source>
</evidence>
<keyword evidence="5" id="KW-1133">Transmembrane helix</keyword>
<dbReference type="InterPro" id="IPR001245">
    <property type="entry name" value="Ser-Thr/Tyr_kinase_cat_dom"/>
</dbReference>
<dbReference type="PANTHER" id="PTHR44329:SF288">
    <property type="entry name" value="MITOGEN-ACTIVATED PROTEIN KINASE KINASE KINASE 20"/>
    <property type="match status" value="1"/>
</dbReference>
<keyword evidence="2" id="KW-0547">Nucleotide-binding</keyword>
<dbReference type="AlphaFoldDB" id="A0A397VHW1"/>
<reference evidence="7 8" key="1">
    <citation type="submission" date="2018-06" db="EMBL/GenBank/DDBJ databases">
        <title>Comparative genomics reveals the genomic features of Rhizophagus irregularis, R. cerebriforme, R. diaphanum and Gigaspora rosea, and their symbiotic lifestyle signature.</title>
        <authorList>
            <person name="Morin E."/>
            <person name="San Clemente H."/>
            <person name="Chen E.C.H."/>
            <person name="De La Providencia I."/>
            <person name="Hainaut M."/>
            <person name="Kuo A."/>
            <person name="Kohler A."/>
            <person name="Murat C."/>
            <person name="Tang N."/>
            <person name="Roy S."/>
            <person name="Loubradou J."/>
            <person name="Henrissat B."/>
            <person name="Grigoriev I.V."/>
            <person name="Corradi N."/>
            <person name="Roux C."/>
            <person name="Martin F.M."/>
        </authorList>
    </citation>
    <scope>NUCLEOTIDE SEQUENCE [LARGE SCALE GENOMIC DNA]</scope>
    <source>
        <strain evidence="7 8">DAOM 194757</strain>
    </source>
</reference>
<dbReference type="SUPFAM" id="SSF56112">
    <property type="entry name" value="Protein kinase-like (PK-like)"/>
    <property type="match status" value="1"/>
</dbReference>
<evidence type="ECO:0000256" key="3">
    <source>
        <dbReference type="ARBA" id="ARBA00022777"/>
    </source>
</evidence>
<accession>A0A397VHW1</accession>
<dbReference type="OrthoDB" id="10261027at2759"/>
<evidence type="ECO:0000313" key="7">
    <source>
        <dbReference type="EMBL" id="RIB22065.1"/>
    </source>
</evidence>
<keyword evidence="8" id="KW-1185">Reference proteome</keyword>
<dbReference type="Pfam" id="PF07714">
    <property type="entry name" value="PK_Tyr_Ser-Thr"/>
    <property type="match status" value="1"/>
</dbReference>